<dbReference type="UniPathway" id="UPA00378"/>
<dbReference type="Gene3D" id="3.90.550.10">
    <property type="entry name" value="Spore Coat Polysaccharide Biosynthesis Protein SpsA, Chain A"/>
    <property type="match status" value="1"/>
</dbReference>
<evidence type="ECO:0000256" key="4">
    <source>
        <dbReference type="ARBA" id="ARBA00005680"/>
    </source>
</evidence>
<comment type="pathway">
    <text evidence="3 17">Protein modification; protein glycosylation.</text>
</comment>
<dbReference type="SMART" id="SM00458">
    <property type="entry name" value="RICIN"/>
    <property type="match status" value="1"/>
</dbReference>
<feature type="domain" description="Ricin B lectin" evidence="18">
    <location>
        <begin position="462"/>
        <end position="587"/>
    </location>
</feature>
<dbReference type="KEGG" id="aten:116299454"/>
<dbReference type="Proteomes" id="UP000515163">
    <property type="component" value="Unplaced"/>
</dbReference>
<evidence type="ECO:0000313" key="20">
    <source>
        <dbReference type="RefSeq" id="XP_031563976.1"/>
    </source>
</evidence>
<evidence type="ECO:0000256" key="14">
    <source>
        <dbReference type="ARBA" id="ARBA00023157"/>
    </source>
</evidence>
<sequence length="602" mass="69704">MSYTRFVRQQRLLVKVFILTSVFWISVDFLIFLTFMNNQLNLFDSENLMPNTVKNNRRSHDYRKFLHKLRSNSNRKNRYEAFDVIPGLGEFGVPAKLPDNLKNAAQMVFDNHSFNVMLSDRISLDRKLQDVRGPKCKKKHVGYPKKLPTTSVIICFHNEALSVLLRTVHSVLNESPPHLIADIILVDDFSEYDNLKEPLMQHISRLKKVKVLRMPSRQGLVPARLRGAEEAKGEVLTFLDSHCEATPGWLEPLLARIAEDKRNVVCPVIEVIGADDFSYQTSDVIFERGGFTWDLFFTWKAIPEVERLRRKDETDSIRSPTMAGGLFSMHRQYFYDLGTYDDEMEIWGGENLELSFRIWMCGGQLEIIPCSRVGHVFRKFTSPYKFPKGTSLTLAKNFNRLAEVWMDEYKELYYRKKTEEEKAVDIGDISDRVALRKRLNCKSFKWYLENVFPDMTSVDPNPPAQGEIRNLYNNICIDTLGDKNKIEKVGLYSCHGMGGNQFFTLTKSNEIVFGDDKCLDAPDGEPGSFVQMITCHGLRGNQEWKHNKQDETIVHVWTENCLDLSEDRAHIVVNPCDGSKTQTWRFSRYKKDNNHTKTPEYL</sequence>
<evidence type="ECO:0000256" key="13">
    <source>
        <dbReference type="ARBA" id="ARBA00023136"/>
    </source>
</evidence>
<comment type="subcellular location">
    <subcellularLocation>
        <location evidence="2 17">Golgi apparatus membrane</location>
        <topology evidence="2 17">Single-pass type II membrane protein</topology>
    </subcellularLocation>
</comment>
<dbReference type="PANTHER" id="PTHR11675">
    <property type="entry name" value="N-ACETYLGALACTOSAMINYLTRANSFERASE"/>
    <property type="match status" value="1"/>
</dbReference>
<dbReference type="OrthoDB" id="330637at2759"/>
<accession>A0A6P8I9X1</accession>
<dbReference type="SUPFAM" id="SSF53448">
    <property type="entry name" value="Nucleotide-diphospho-sugar transferases"/>
    <property type="match status" value="1"/>
</dbReference>
<evidence type="ECO:0000256" key="9">
    <source>
        <dbReference type="ARBA" id="ARBA00022734"/>
    </source>
</evidence>
<dbReference type="GO" id="GO:0046872">
    <property type="term" value="F:metal ion binding"/>
    <property type="evidence" value="ECO:0007669"/>
    <property type="project" value="UniProtKB-KW"/>
</dbReference>
<evidence type="ECO:0000256" key="16">
    <source>
        <dbReference type="ARBA" id="ARBA00023211"/>
    </source>
</evidence>
<keyword evidence="16 17" id="KW-0464">Manganese</keyword>
<keyword evidence="13 17" id="KW-0472">Membrane</keyword>
<evidence type="ECO:0000256" key="6">
    <source>
        <dbReference type="ARBA" id="ARBA00022679"/>
    </source>
</evidence>
<dbReference type="GeneID" id="116299454"/>
<keyword evidence="7 17" id="KW-0812">Transmembrane</keyword>
<dbReference type="GO" id="GO:0030246">
    <property type="term" value="F:carbohydrate binding"/>
    <property type="evidence" value="ECO:0007669"/>
    <property type="project" value="UniProtKB-KW"/>
</dbReference>
<evidence type="ECO:0000256" key="10">
    <source>
        <dbReference type="ARBA" id="ARBA00022968"/>
    </source>
</evidence>
<dbReference type="InterPro" id="IPR029044">
    <property type="entry name" value="Nucleotide-diphossugar_trans"/>
</dbReference>
<evidence type="ECO:0000256" key="8">
    <source>
        <dbReference type="ARBA" id="ARBA00022723"/>
    </source>
</evidence>
<dbReference type="GO" id="GO:0006493">
    <property type="term" value="P:protein O-linked glycosylation"/>
    <property type="evidence" value="ECO:0007669"/>
    <property type="project" value="TreeGrafter"/>
</dbReference>
<evidence type="ECO:0000256" key="5">
    <source>
        <dbReference type="ARBA" id="ARBA00022676"/>
    </source>
</evidence>
<dbReference type="InParanoid" id="A0A6P8I9X1"/>
<keyword evidence="8" id="KW-0479">Metal-binding</keyword>
<keyword evidence="14 17" id="KW-1015">Disulfide bond</keyword>
<name>A0A6P8I9X1_ACTTE</name>
<reference evidence="20" key="1">
    <citation type="submission" date="2025-08" db="UniProtKB">
        <authorList>
            <consortium name="RefSeq"/>
        </authorList>
    </citation>
    <scope>IDENTIFICATION</scope>
    <source>
        <tissue evidence="20">Tentacle</tissue>
    </source>
</reference>
<comment type="similarity">
    <text evidence="4 17">Belongs to the glycosyltransferase 2 family. GalNAc-T subfamily.</text>
</comment>
<dbReference type="RefSeq" id="XP_031563976.1">
    <property type="nucleotide sequence ID" value="XM_031708116.1"/>
</dbReference>
<evidence type="ECO:0000256" key="2">
    <source>
        <dbReference type="ARBA" id="ARBA00004323"/>
    </source>
</evidence>
<evidence type="ECO:0000256" key="12">
    <source>
        <dbReference type="ARBA" id="ARBA00023034"/>
    </source>
</evidence>
<protein>
    <recommendedName>
        <fullName evidence="17">Polypeptide N-acetylgalactosaminyltransferase</fullName>
        <ecNumber evidence="17">2.4.1.-</ecNumber>
    </recommendedName>
    <alternativeName>
        <fullName evidence="17">Protein-UDP acetylgalactosaminyltransferase</fullName>
    </alternativeName>
</protein>
<dbReference type="CDD" id="cd23462">
    <property type="entry name" value="beta-trefoil_Ricin_Pgant9-like"/>
    <property type="match status" value="1"/>
</dbReference>
<gene>
    <name evidence="20" type="primary">LOC116299454</name>
</gene>
<dbReference type="GO" id="GO:0000139">
    <property type="term" value="C:Golgi membrane"/>
    <property type="evidence" value="ECO:0007669"/>
    <property type="project" value="UniProtKB-SubCell"/>
</dbReference>
<dbReference type="Gene3D" id="2.80.10.50">
    <property type="match status" value="1"/>
</dbReference>
<dbReference type="Pfam" id="PF00535">
    <property type="entry name" value="Glycos_transf_2"/>
    <property type="match status" value="1"/>
</dbReference>
<evidence type="ECO:0000256" key="1">
    <source>
        <dbReference type="ARBA" id="ARBA00001936"/>
    </source>
</evidence>
<organism evidence="19 20">
    <name type="scientific">Actinia tenebrosa</name>
    <name type="common">Australian red waratah sea anemone</name>
    <dbReference type="NCBI Taxonomy" id="6105"/>
    <lineage>
        <taxon>Eukaryota</taxon>
        <taxon>Metazoa</taxon>
        <taxon>Cnidaria</taxon>
        <taxon>Anthozoa</taxon>
        <taxon>Hexacorallia</taxon>
        <taxon>Actiniaria</taxon>
        <taxon>Actiniidae</taxon>
        <taxon>Actinia</taxon>
    </lineage>
</organism>
<proteinExistence type="inferred from homology"/>
<evidence type="ECO:0000259" key="18">
    <source>
        <dbReference type="SMART" id="SM00458"/>
    </source>
</evidence>
<feature type="transmembrane region" description="Helical" evidence="17">
    <location>
        <begin position="12"/>
        <end position="36"/>
    </location>
</feature>
<dbReference type="InterPro" id="IPR035992">
    <property type="entry name" value="Ricin_B-like_lectins"/>
</dbReference>
<keyword evidence="19" id="KW-1185">Reference proteome</keyword>
<keyword evidence="6 17" id="KW-0808">Transferase</keyword>
<dbReference type="EC" id="2.4.1.-" evidence="17"/>
<dbReference type="PROSITE" id="PS50231">
    <property type="entry name" value="RICIN_B_LECTIN"/>
    <property type="match status" value="1"/>
</dbReference>
<dbReference type="SUPFAM" id="SSF50370">
    <property type="entry name" value="Ricin B-like lectins"/>
    <property type="match status" value="1"/>
</dbReference>
<evidence type="ECO:0000256" key="7">
    <source>
        <dbReference type="ARBA" id="ARBA00022692"/>
    </source>
</evidence>
<dbReference type="PANTHER" id="PTHR11675:SF101">
    <property type="entry name" value="POLYPEPTIDE N-ACETYLGALACTOSAMINYLTRANSFERASE 5"/>
    <property type="match status" value="1"/>
</dbReference>
<dbReference type="GO" id="GO:0004653">
    <property type="term" value="F:polypeptide N-acetylgalactosaminyltransferase activity"/>
    <property type="evidence" value="ECO:0007669"/>
    <property type="project" value="TreeGrafter"/>
</dbReference>
<dbReference type="AlphaFoldDB" id="A0A6P8I9X1"/>
<keyword evidence="15" id="KW-0325">Glycoprotein</keyword>
<dbReference type="CDD" id="cd02510">
    <property type="entry name" value="pp-GalNAc-T"/>
    <property type="match status" value="1"/>
</dbReference>
<evidence type="ECO:0000313" key="19">
    <source>
        <dbReference type="Proteomes" id="UP000515163"/>
    </source>
</evidence>
<keyword evidence="12 17" id="KW-0333">Golgi apparatus</keyword>
<keyword evidence="11 17" id="KW-1133">Transmembrane helix</keyword>
<evidence type="ECO:0000256" key="17">
    <source>
        <dbReference type="RuleBase" id="RU361242"/>
    </source>
</evidence>
<dbReference type="Pfam" id="PF00652">
    <property type="entry name" value="Ricin_B_lectin"/>
    <property type="match status" value="1"/>
</dbReference>
<dbReference type="InterPro" id="IPR000772">
    <property type="entry name" value="Ricin_B_lectin"/>
</dbReference>
<evidence type="ECO:0000256" key="3">
    <source>
        <dbReference type="ARBA" id="ARBA00004922"/>
    </source>
</evidence>
<dbReference type="FunFam" id="2.80.10.50:FF:000047">
    <property type="entry name" value="Polypeptide N-acetylgalactosaminyltransferase"/>
    <property type="match status" value="1"/>
</dbReference>
<keyword evidence="5 17" id="KW-0328">Glycosyltransferase</keyword>
<dbReference type="InterPro" id="IPR045885">
    <property type="entry name" value="GalNAc-T"/>
</dbReference>
<evidence type="ECO:0000256" key="15">
    <source>
        <dbReference type="ARBA" id="ARBA00023180"/>
    </source>
</evidence>
<dbReference type="FunFam" id="3.90.550.10:FF:000021">
    <property type="entry name" value="Polypeptide N-acetylgalactosaminyltransferase"/>
    <property type="match status" value="1"/>
</dbReference>
<comment type="cofactor">
    <cofactor evidence="1 17">
        <name>Mn(2+)</name>
        <dbReference type="ChEBI" id="CHEBI:29035"/>
    </cofactor>
</comment>
<evidence type="ECO:0000256" key="11">
    <source>
        <dbReference type="ARBA" id="ARBA00022989"/>
    </source>
</evidence>
<keyword evidence="10" id="KW-0735">Signal-anchor</keyword>
<dbReference type="InterPro" id="IPR001173">
    <property type="entry name" value="Glyco_trans_2-like"/>
</dbReference>
<keyword evidence="9 17" id="KW-0430">Lectin</keyword>